<reference evidence="2" key="1">
    <citation type="submission" date="2022-08" db="EMBL/GenBank/DDBJ databases">
        <title>Alicyclobacillus dauci DSM2870, complete genome.</title>
        <authorList>
            <person name="Wang Q."/>
            <person name="Cai R."/>
            <person name="Wang Z."/>
        </authorList>
    </citation>
    <scope>NUCLEOTIDE SEQUENCE</scope>
    <source>
        <strain evidence="2">DSM 28700</strain>
    </source>
</reference>
<evidence type="ECO:0000313" key="2">
    <source>
        <dbReference type="EMBL" id="WAH36795.1"/>
    </source>
</evidence>
<protein>
    <submittedName>
        <fullName evidence="2">EAL domain-containing protein</fullName>
    </submittedName>
</protein>
<dbReference type="PROSITE" id="PS50883">
    <property type="entry name" value="EAL"/>
    <property type="match status" value="1"/>
</dbReference>
<proteinExistence type="predicted"/>
<keyword evidence="3" id="KW-1185">Reference proteome</keyword>
<name>A0ABY6Z1N6_9BACL</name>
<evidence type="ECO:0000259" key="1">
    <source>
        <dbReference type="PROSITE" id="PS50883"/>
    </source>
</evidence>
<dbReference type="PANTHER" id="PTHR33121">
    <property type="entry name" value="CYCLIC DI-GMP PHOSPHODIESTERASE PDEF"/>
    <property type="match status" value="1"/>
</dbReference>
<dbReference type="EMBL" id="CP104064">
    <property type="protein sequence ID" value="WAH36795.1"/>
    <property type="molecule type" value="Genomic_DNA"/>
</dbReference>
<dbReference type="InterPro" id="IPR001633">
    <property type="entry name" value="EAL_dom"/>
</dbReference>
<dbReference type="InterPro" id="IPR035919">
    <property type="entry name" value="EAL_sf"/>
</dbReference>
<organism evidence="2 3">
    <name type="scientific">Alicyclobacillus dauci</name>
    <dbReference type="NCBI Taxonomy" id="1475485"/>
    <lineage>
        <taxon>Bacteria</taxon>
        <taxon>Bacillati</taxon>
        <taxon>Bacillota</taxon>
        <taxon>Bacilli</taxon>
        <taxon>Bacillales</taxon>
        <taxon>Alicyclobacillaceae</taxon>
        <taxon>Alicyclobacillus</taxon>
    </lineage>
</organism>
<accession>A0ABY6Z1N6</accession>
<dbReference type="SUPFAM" id="SSF141868">
    <property type="entry name" value="EAL domain-like"/>
    <property type="match status" value="1"/>
</dbReference>
<sequence length="248" mass="28047">MLKKIVANTRIQYVIKNKLVQHFYQPLFEMKNRGIFGYEALTRCKFLQDPEKLFKLASRANSLYQLDTASIQTALLAFGSSEHAEHSSRLFLNIFPSTLLNPSFFSLVDTMMTVNSTLRNRIVFEIVESEHIPDMSALKEVIHVLHDYDLRIAIDDVGKGAFSLQRVLELEPDFIKLDRYFSINLSRSMNKQKMVSLFVGYCDGGDAQLVLEGIESAEDFETAKSIGVHLGQGYFLGGVNPLEKTPVA</sequence>
<dbReference type="CDD" id="cd01948">
    <property type="entry name" value="EAL"/>
    <property type="match status" value="1"/>
</dbReference>
<dbReference type="Gene3D" id="3.20.20.450">
    <property type="entry name" value="EAL domain"/>
    <property type="match status" value="1"/>
</dbReference>
<evidence type="ECO:0000313" key="3">
    <source>
        <dbReference type="Proteomes" id="UP001164803"/>
    </source>
</evidence>
<dbReference type="PANTHER" id="PTHR33121:SF76">
    <property type="entry name" value="SIGNALING PROTEIN"/>
    <property type="match status" value="1"/>
</dbReference>
<dbReference type="Pfam" id="PF00563">
    <property type="entry name" value="EAL"/>
    <property type="match status" value="1"/>
</dbReference>
<feature type="domain" description="EAL" evidence="1">
    <location>
        <begin position="4"/>
        <end position="248"/>
    </location>
</feature>
<dbReference type="SMART" id="SM00052">
    <property type="entry name" value="EAL"/>
    <property type="match status" value="1"/>
</dbReference>
<dbReference type="InterPro" id="IPR050706">
    <property type="entry name" value="Cyclic-di-GMP_PDE-like"/>
</dbReference>
<gene>
    <name evidence="2" type="ORF">NZD86_21910</name>
</gene>
<dbReference type="Proteomes" id="UP001164803">
    <property type="component" value="Chromosome"/>
</dbReference>
<dbReference type="RefSeq" id="WP_268044181.1">
    <property type="nucleotide sequence ID" value="NZ_CP104064.1"/>
</dbReference>